<dbReference type="GO" id="GO:0005634">
    <property type="term" value="C:nucleus"/>
    <property type="evidence" value="ECO:0007669"/>
    <property type="project" value="TreeGrafter"/>
</dbReference>
<accession>A0A316USS7</accession>
<dbReference type="GO" id="GO:0016538">
    <property type="term" value="F:cyclin-dependent protein serine/threonine kinase regulator activity"/>
    <property type="evidence" value="ECO:0007669"/>
    <property type="project" value="TreeGrafter"/>
</dbReference>
<dbReference type="GeneID" id="37029624"/>
<feature type="compositionally biased region" description="Acidic residues" evidence="1">
    <location>
        <begin position="325"/>
        <end position="334"/>
    </location>
</feature>
<dbReference type="GO" id="GO:0019901">
    <property type="term" value="F:protein kinase binding"/>
    <property type="evidence" value="ECO:0007669"/>
    <property type="project" value="InterPro"/>
</dbReference>
<dbReference type="Proteomes" id="UP000245884">
    <property type="component" value="Unassembled WGS sequence"/>
</dbReference>
<name>A0A316USS7_9BASI</name>
<dbReference type="GO" id="GO:0000307">
    <property type="term" value="C:cyclin-dependent protein kinase holoenzyme complex"/>
    <property type="evidence" value="ECO:0007669"/>
    <property type="project" value="TreeGrafter"/>
</dbReference>
<dbReference type="STRING" id="1569628.A0A316USS7"/>
<sequence length="415" mass="43683">MMNPPSSSRSSSALPSSSSQHHSSPHHPSPSTVPSKRRSKASPSDVIFGQPPGSDEAVQSLGPLSSDSSPSSSSRPSSRPGSSRKRPHPRGSSQSGTLTPAVVASLTSSPKGRDSENEASLPRAAVGDVIDGVKVLPLSLDDADPSDILTLVGDMLLRLMQHNDSLPLHPSSLTRFHSRATPGISIQSYLRRIAKYTSLDKACTLILLVYIDRVCERMKGFTICSLTVHRFVCAAVVCATKALCDAFSTNGHYARVGGISLVELNMLEKEFLGIIDWHLTCSGGLLQHYYVSLVGSHPSYRLETELGAEAGGEGGSSSSSSGDSEASEAEEDAADAGYDAEGIAAIASAAANGEVVKPSAGALAEEPYLARKHRLHHHHHHSQRGSGTSTPALEADRRAQQRGIPSAGGEAEMEE</sequence>
<dbReference type="PANTHER" id="PTHR15615">
    <property type="match status" value="1"/>
</dbReference>
<feature type="compositionally biased region" description="Low complexity" evidence="1">
    <location>
        <begin position="60"/>
        <end position="81"/>
    </location>
</feature>
<dbReference type="PANTHER" id="PTHR15615:SF117">
    <property type="entry name" value="PHO85 CYCLIN PHO80"/>
    <property type="match status" value="1"/>
</dbReference>
<feature type="region of interest" description="Disordered" evidence="1">
    <location>
        <begin position="308"/>
        <end position="334"/>
    </location>
</feature>
<feature type="region of interest" description="Disordered" evidence="1">
    <location>
        <begin position="367"/>
        <end position="415"/>
    </location>
</feature>
<organism evidence="2 3">
    <name type="scientific">Jaminaea rosea</name>
    <dbReference type="NCBI Taxonomy" id="1569628"/>
    <lineage>
        <taxon>Eukaryota</taxon>
        <taxon>Fungi</taxon>
        <taxon>Dikarya</taxon>
        <taxon>Basidiomycota</taxon>
        <taxon>Ustilaginomycotina</taxon>
        <taxon>Exobasidiomycetes</taxon>
        <taxon>Microstromatales</taxon>
        <taxon>Microstromatales incertae sedis</taxon>
        <taxon>Jaminaea</taxon>
    </lineage>
</organism>
<keyword evidence="3" id="KW-1185">Reference proteome</keyword>
<dbReference type="InterPro" id="IPR013922">
    <property type="entry name" value="Cyclin_PHO80-like"/>
</dbReference>
<feature type="region of interest" description="Disordered" evidence="1">
    <location>
        <begin position="1"/>
        <end position="101"/>
    </location>
</feature>
<proteinExistence type="predicted"/>
<evidence type="ECO:0000256" key="1">
    <source>
        <dbReference type="SAM" id="MobiDB-lite"/>
    </source>
</evidence>
<feature type="compositionally biased region" description="Low complexity" evidence="1">
    <location>
        <begin position="1"/>
        <end position="22"/>
    </location>
</feature>
<dbReference type="EMBL" id="KZ819670">
    <property type="protein sequence ID" value="PWN26933.1"/>
    <property type="molecule type" value="Genomic_DNA"/>
</dbReference>
<reference evidence="2 3" key="1">
    <citation type="journal article" date="2018" name="Mol. Biol. Evol.">
        <title>Broad Genomic Sampling Reveals a Smut Pathogenic Ancestry of the Fungal Clade Ustilaginomycotina.</title>
        <authorList>
            <person name="Kijpornyongpan T."/>
            <person name="Mondo S.J."/>
            <person name="Barry K."/>
            <person name="Sandor L."/>
            <person name="Lee J."/>
            <person name="Lipzen A."/>
            <person name="Pangilinan J."/>
            <person name="LaButti K."/>
            <person name="Hainaut M."/>
            <person name="Henrissat B."/>
            <person name="Grigoriev I.V."/>
            <person name="Spatafora J.W."/>
            <person name="Aime M.C."/>
        </authorList>
    </citation>
    <scope>NUCLEOTIDE SEQUENCE [LARGE SCALE GENOMIC DNA]</scope>
    <source>
        <strain evidence="2 3">MCA 5214</strain>
    </source>
</reference>
<dbReference type="Gene3D" id="1.10.472.10">
    <property type="entry name" value="Cyclin-like"/>
    <property type="match status" value="1"/>
</dbReference>
<dbReference type="CDD" id="cd20558">
    <property type="entry name" value="CYCLIN_ScPCL7-like"/>
    <property type="match status" value="1"/>
</dbReference>
<dbReference type="RefSeq" id="XP_025361545.1">
    <property type="nucleotide sequence ID" value="XM_025507801.1"/>
</dbReference>
<gene>
    <name evidence="2" type="ORF">BDZ90DRAFT_253707</name>
</gene>
<dbReference type="Pfam" id="PF08613">
    <property type="entry name" value="Cyclin"/>
    <property type="match status" value="1"/>
</dbReference>
<protein>
    <submittedName>
        <fullName evidence="2">Cyclin-domain-containing protein</fullName>
    </submittedName>
</protein>
<dbReference type="OrthoDB" id="337735at2759"/>
<dbReference type="AlphaFoldDB" id="A0A316USS7"/>
<evidence type="ECO:0000313" key="3">
    <source>
        <dbReference type="Proteomes" id="UP000245884"/>
    </source>
</evidence>
<feature type="compositionally biased region" description="Basic residues" evidence="1">
    <location>
        <begin position="370"/>
        <end position="383"/>
    </location>
</feature>
<evidence type="ECO:0000313" key="2">
    <source>
        <dbReference type="EMBL" id="PWN26933.1"/>
    </source>
</evidence>